<dbReference type="KEGG" id="doe:DENOEST_3785"/>
<dbReference type="Pfam" id="PF07769">
    <property type="entry name" value="PsiF_repeat"/>
    <property type="match status" value="1"/>
</dbReference>
<name>A0A6S6XY25_9PROT</name>
<evidence type="ECO:0008006" key="3">
    <source>
        <dbReference type="Google" id="ProtNLM"/>
    </source>
</evidence>
<proteinExistence type="predicted"/>
<protein>
    <recommendedName>
        <fullName evidence="3">Phosphate starvation-inducible protein PsiF</fullName>
    </recommendedName>
</protein>
<organism evidence="1 2">
    <name type="scientific">Denitratisoma oestradiolicum</name>
    <dbReference type="NCBI Taxonomy" id="311182"/>
    <lineage>
        <taxon>Bacteria</taxon>
        <taxon>Pseudomonadati</taxon>
        <taxon>Pseudomonadota</taxon>
        <taxon>Betaproteobacteria</taxon>
        <taxon>Nitrosomonadales</taxon>
        <taxon>Sterolibacteriaceae</taxon>
        <taxon>Denitratisoma</taxon>
    </lineage>
</organism>
<accession>A0A6S6XY25</accession>
<dbReference type="InterPro" id="IPR011690">
    <property type="entry name" value="P_starv_induced_PsiF"/>
</dbReference>
<dbReference type="RefSeq" id="WP_145770423.1">
    <property type="nucleotide sequence ID" value="NZ_LR778301.1"/>
</dbReference>
<reference evidence="1 2" key="1">
    <citation type="submission" date="2020-03" db="EMBL/GenBank/DDBJ databases">
        <authorList>
            <consortium name="Genoscope - CEA"/>
            <person name="William W."/>
        </authorList>
    </citation>
    <scope>NUCLEOTIDE SEQUENCE [LARGE SCALE GENOMIC DNA]</scope>
    <source>
        <strain evidence="2">DSM 16959</strain>
    </source>
</reference>
<evidence type="ECO:0000313" key="2">
    <source>
        <dbReference type="Proteomes" id="UP000515733"/>
    </source>
</evidence>
<sequence>MKKLIVLACITFLAVGAQAASEAQKAQQEKMKACNAEAKVKDMKGDARKAFMKDCLSAKGGEAKPEPAKAPNANCESMAQEKKLAGAAKGAFIKKCENDAQAAK</sequence>
<dbReference type="EMBL" id="LR778301">
    <property type="protein sequence ID" value="CAB1370939.1"/>
    <property type="molecule type" value="Genomic_DNA"/>
</dbReference>
<gene>
    <name evidence="1" type="ORF">DENOEST_3785</name>
</gene>
<dbReference type="Proteomes" id="UP000515733">
    <property type="component" value="Chromosome"/>
</dbReference>
<keyword evidence="2" id="KW-1185">Reference proteome</keyword>
<dbReference type="AlphaFoldDB" id="A0A6S6XY25"/>
<evidence type="ECO:0000313" key="1">
    <source>
        <dbReference type="EMBL" id="CAB1370939.1"/>
    </source>
</evidence>
<dbReference type="OrthoDB" id="8001925at2"/>